<name>A0A380WL22_AMIAI</name>
<accession>A0A380WL22</accession>
<protein>
    <submittedName>
        <fullName evidence="1">Uncharacterized protein</fullName>
    </submittedName>
</protein>
<dbReference type="Proteomes" id="UP000254701">
    <property type="component" value="Unassembled WGS sequence"/>
</dbReference>
<organism evidence="1 2">
    <name type="scientific">Aminobacter aminovorans</name>
    <name type="common">Chelatobacter heintzii</name>
    <dbReference type="NCBI Taxonomy" id="83263"/>
    <lineage>
        <taxon>Bacteria</taxon>
        <taxon>Pseudomonadati</taxon>
        <taxon>Pseudomonadota</taxon>
        <taxon>Alphaproteobacteria</taxon>
        <taxon>Hyphomicrobiales</taxon>
        <taxon>Phyllobacteriaceae</taxon>
        <taxon>Aminobacter</taxon>
    </lineage>
</organism>
<dbReference type="OrthoDB" id="7584858at2"/>
<dbReference type="EMBL" id="UFSM01000001">
    <property type="protein sequence ID" value="SUU89739.1"/>
    <property type="molecule type" value="Genomic_DNA"/>
</dbReference>
<sequence length="81" mass="8915">MWFHAVMGLITLLAEWPYHVFRMGLIGMNALLARPILVQGGHNLVDLIAPRTAITFVVWRVGLAIHDALDKPATDVTLSPA</sequence>
<gene>
    <name evidence="1" type="ORF">NCTC10684_02981</name>
</gene>
<dbReference type="AlphaFoldDB" id="A0A380WL22"/>
<evidence type="ECO:0000313" key="2">
    <source>
        <dbReference type="Proteomes" id="UP000254701"/>
    </source>
</evidence>
<dbReference type="RefSeq" id="WP_131922289.1">
    <property type="nucleotide sequence ID" value="NZ_BAAAVY010000002.1"/>
</dbReference>
<proteinExistence type="predicted"/>
<evidence type="ECO:0000313" key="1">
    <source>
        <dbReference type="EMBL" id="SUU89739.1"/>
    </source>
</evidence>
<reference evidence="1 2" key="1">
    <citation type="submission" date="2018-06" db="EMBL/GenBank/DDBJ databases">
        <authorList>
            <consortium name="Pathogen Informatics"/>
            <person name="Doyle S."/>
        </authorList>
    </citation>
    <scope>NUCLEOTIDE SEQUENCE [LARGE SCALE GENOMIC DNA]</scope>
    <source>
        <strain evidence="1 2">NCTC10684</strain>
    </source>
</reference>